<sequence length="302" mass="32536">MALKGKKNRTMTAAFIGLGGVLLIWGMVPIFLKKLLSVLTPLELTFTRFFSAGVLYLVFVLLKKRAELAQMLREDFRLVALVTLFGPVTAMLSHNLAIVHVTVGTAAVFVAIEPVIVYFIAAAAGQEKWMAGRMTSILISMAGVVMVILSGEEWGASYWTGLAFAALTPGIWAVNVILSKEIVARHSPAVLMSVPFFAGSVCLSPALSGDYLDALANMGPGLWLAMGFCVIPGMIYGFSMWYWCLRHMKPSTISTSLYVMPVVTASGGVALLGEPMSWVKGGGIAVTLLGLYLINTRYGRET</sequence>
<evidence type="ECO:0000256" key="2">
    <source>
        <dbReference type="ARBA" id="ARBA00007362"/>
    </source>
</evidence>
<keyword evidence="5 6" id="KW-0472">Membrane</keyword>
<dbReference type="AlphaFoldDB" id="A0A484HPI8"/>
<keyword evidence="4 6" id="KW-1133">Transmembrane helix</keyword>
<feature type="transmembrane region" description="Helical" evidence="6">
    <location>
        <begin position="157"/>
        <end position="178"/>
    </location>
</feature>
<dbReference type="SUPFAM" id="SSF103481">
    <property type="entry name" value="Multidrug resistance efflux transporter EmrE"/>
    <property type="match status" value="2"/>
</dbReference>
<feature type="transmembrane region" description="Helical" evidence="6">
    <location>
        <begin position="133"/>
        <end position="151"/>
    </location>
</feature>
<feature type="transmembrane region" description="Helical" evidence="6">
    <location>
        <begin position="44"/>
        <end position="62"/>
    </location>
</feature>
<dbReference type="InterPro" id="IPR050638">
    <property type="entry name" value="AA-Vitamin_Transporters"/>
</dbReference>
<evidence type="ECO:0000259" key="7">
    <source>
        <dbReference type="Pfam" id="PF00892"/>
    </source>
</evidence>
<dbReference type="EMBL" id="CAACVI010000052">
    <property type="protein sequence ID" value="VEN75488.1"/>
    <property type="molecule type" value="Genomic_DNA"/>
</dbReference>
<comment type="similarity">
    <text evidence="2">Belongs to the EamA transporter family.</text>
</comment>
<dbReference type="InterPro" id="IPR037185">
    <property type="entry name" value="EmrE-like"/>
</dbReference>
<evidence type="ECO:0000256" key="3">
    <source>
        <dbReference type="ARBA" id="ARBA00022692"/>
    </source>
</evidence>
<evidence type="ECO:0000256" key="5">
    <source>
        <dbReference type="ARBA" id="ARBA00023136"/>
    </source>
</evidence>
<gene>
    <name evidence="8" type="ORF">EPICR_90087</name>
</gene>
<feature type="transmembrane region" description="Helical" evidence="6">
    <location>
        <begin position="221"/>
        <end position="243"/>
    </location>
</feature>
<feature type="transmembrane region" description="Helical" evidence="6">
    <location>
        <begin position="278"/>
        <end position="294"/>
    </location>
</feature>
<keyword evidence="3 6" id="KW-0812">Transmembrane</keyword>
<dbReference type="GO" id="GO:0016020">
    <property type="term" value="C:membrane"/>
    <property type="evidence" value="ECO:0007669"/>
    <property type="project" value="UniProtKB-SubCell"/>
</dbReference>
<feature type="transmembrane region" description="Helical" evidence="6">
    <location>
        <begin position="12"/>
        <end position="32"/>
    </location>
</feature>
<dbReference type="PANTHER" id="PTHR32322:SF2">
    <property type="entry name" value="EAMA DOMAIN-CONTAINING PROTEIN"/>
    <property type="match status" value="1"/>
</dbReference>
<proteinExistence type="inferred from homology"/>
<evidence type="ECO:0000313" key="8">
    <source>
        <dbReference type="EMBL" id="VEN75488.1"/>
    </source>
</evidence>
<organism evidence="8">
    <name type="scientific">uncultured Desulfobacteraceae bacterium</name>
    <dbReference type="NCBI Taxonomy" id="218296"/>
    <lineage>
        <taxon>Bacteria</taxon>
        <taxon>Pseudomonadati</taxon>
        <taxon>Thermodesulfobacteriota</taxon>
        <taxon>Desulfobacteria</taxon>
        <taxon>Desulfobacterales</taxon>
        <taxon>Desulfobacteraceae</taxon>
        <taxon>environmental samples</taxon>
    </lineage>
</organism>
<dbReference type="InterPro" id="IPR000620">
    <property type="entry name" value="EamA_dom"/>
</dbReference>
<comment type="subcellular location">
    <subcellularLocation>
        <location evidence="1">Membrane</location>
        <topology evidence="1">Multi-pass membrane protein</topology>
    </subcellularLocation>
</comment>
<dbReference type="PANTHER" id="PTHR32322">
    <property type="entry name" value="INNER MEMBRANE TRANSPORTER"/>
    <property type="match status" value="1"/>
</dbReference>
<dbReference type="Pfam" id="PF00892">
    <property type="entry name" value="EamA"/>
    <property type="match status" value="2"/>
</dbReference>
<name>A0A484HPI8_9BACT</name>
<evidence type="ECO:0000256" key="6">
    <source>
        <dbReference type="SAM" id="Phobius"/>
    </source>
</evidence>
<feature type="domain" description="EamA" evidence="7">
    <location>
        <begin position="21"/>
        <end position="148"/>
    </location>
</feature>
<evidence type="ECO:0000256" key="1">
    <source>
        <dbReference type="ARBA" id="ARBA00004141"/>
    </source>
</evidence>
<feature type="transmembrane region" description="Helical" evidence="6">
    <location>
        <begin position="74"/>
        <end position="92"/>
    </location>
</feature>
<evidence type="ECO:0000256" key="4">
    <source>
        <dbReference type="ARBA" id="ARBA00022989"/>
    </source>
</evidence>
<protein>
    <recommendedName>
        <fullName evidence="7">EamA domain-containing protein</fullName>
    </recommendedName>
</protein>
<feature type="transmembrane region" description="Helical" evidence="6">
    <location>
        <begin position="255"/>
        <end position="272"/>
    </location>
</feature>
<feature type="transmembrane region" description="Helical" evidence="6">
    <location>
        <begin position="190"/>
        <end position="209"/>
    </location>
</feature>
<feature type="transmembrane region" description="Helical" evidence="6">
    <location>
        <begin position="98"/>
        <end position="121"/>
    </location>
</feature>
<feature type="domain" description="EamA" evidence="7">
    <location>
        <begin position="160"/>
        <end position="296"/>
    </location>
</feature>
<reference evidence="8" key="1">
    <citation type="submission" date="2019-01" db="EMBL/GenBank/DDBJ databases">
        <authorList>
            <consortium name="Genoscope - CEA"/>
            <person name="William W."/>
        </authorList>
    </citation>
    <scope>NUCLEOTIDE SEQUENCE</scope>
    <source>
        <strain evidence="8">CR-1</strain>
    </source>
</reference>
<accession>A0A484HPI8</accession>